<evidence type="ECO:0000313" key="2">
    <source>
        <dbReference type="Proteomes" id="UP000049855"/>
    </source>
</evidence>
<organism evidence="1 2">
    <name type="scientific">Sporomusa ovata</name>
    <dbReference type="NCBI Taxonomy" id="2378"/>
    <lineage>
        <taxon>Bacteria</taxon>
        <taxon>Bacillati</taxon>
        <taxon>Bacillota</taxon>
        <taxon>Negativicutes</taxon>
        <taxon>Selenomonadales</taxon>
        <taxon>Sporomusaceae</taxon>
        <taxon>Sporomusa</taxon>
    </lineage>
</organism>
<proteinExistence type="predicted"/>
<protein>
    <submittedName>
        <fullName evidence="1">Uncharacterized protein</fullName>
    </submittedName>
</protein>
<reference evidence="2" key="1">
    <citation type="submission" date="2015-03" db="EMBL/GenBank/DDBJ databases">
        <authorList>
            <person name="Nijsse Bart"/>
        </authorList>
    </citation>
    <scope>NUCLEOTIDE SEQUENCE [LARGE SCALE GENOMIC DNA]</scope>
</reference>
<dbReference type="EMBL" id="CTRP01000012">
    <property type="protein sequence ID" value="CQR73336.1"/>
    <property type="molecule type" value="Genomic_DNA"/>
</dbReference>
<name>A0A0U1L0Y8_9FIRM</name>
<dbReference type="RefSeq" id="WP_021168121.1">
    <property type="nucleotide sequence ID" value="NZ_CTRP01000012.1"/>
</dbReference>
<gene>
    <name evidence="1" type="ORF">SpAn4DRAFT_2568</name>
</gene>
<sequence length="243" mass="27903">MGYDDKQEQFHITTTGEGLTVRHGKAPEIFVYDGFNYTADSTDSLIALVRSKGNQPNTVIAYNENGIKAILDDTVKERIQDRINYAFKLSQQYEEWEKILTKGSAFDQRDFIKFLQRREPGEIEDIEFLIGNLQNFRYAINTAADFSRADDQNYTFMIKIGEVEGSVKLPQFLTANIEIYNESEFIQAVELELEVYKPKSEGEKPLFGLSCPKLQRYLKAAVEHEIERLKCELEGYLIVAGNI</sequence>
<evidence type="ECO:0000313" key="1">
    <source>
        <dbReference type="EMBL" id="CQR73336.1"/>
    </source>
</evidence>
<dbReference type="AlphaFoldDB" id="A0A0U1L0Y8"/>
<accession>A0A0U1L0Y8</accession>
<keyword evidence="2" id="KW-1185">Reference proteome</keyword>
<dbReference type="Proteomes" id="UP000049855">
    <property type="component" value="Unassembled WGS sequence"/>
</dbReference>